<protein>
    <submittedName>
        <fullName evidence="1">Uncharacterized protein</fullName>
    </submittedName>
</protein>
<gene>
    <name evidence="1" type="ORF">TSUD_297620</name>
</gene>
<sequence>MEMILLDNPYHRIHNPDGVIQLGLAQNTLCVDLIQEWIRHTRSAAILETQSNCGCLSITDLATYHGFMDFEVVGAISAIEILSFCLADNGNAFQIIVNFLSSKFLSMLSALLQQAFDEAISELDTLSEE</sequence>
<accession>A0A2Z6LPN4</accession>
<dbReference type="AlphaFoldDB" id="A0A2Z6LPN4"/>
<reference evidence="2" key="1">
    <citation type="journal article" date="2017" name="Front. Plant Sci.">
        <title>Climate Clever Clovers: New Paradigm to Reduce the Environmental Footprint of Ruminants by Breeding Low Methanogenic Forages Utilizing Haplotype Variation.</title>
        <authorList>
            <person name="Kaur P."/>
            <person name="Appels R."/>
            <person name="Bayer P.E."/>
            <person name="Keeble-Gagnere G."/>
            <person name="Wang J."/>
            <person name="Hirakawa H."/>
            <person name="Shirasawa K."/>
            <person name="Vercoe P."/>
            <person name="Stefanova K."/>
            <person name="Durmic Z."/>
            <person name="Nichols P."/>
            <person name="Revell C."/>
            <person name="Isobe S.N."/>
            <person name="Edwards D."/>
            <person name="Erskine W."/>
        </authorList>
    </citation>
    <scope>NUCLEOTIDE SEQUENCE [LARGE SCALE GENOMIC DNA]</scope>
    <source>
        <strain evidence="2">cv. Daliak</strain>
    </source>
</reference>
<organism evidence="1 2">
    <name type="scientific">Trifolium subterraneum</name>
    <name type="common">Subterranean clover</name>
    <dbReference type="NCBI Taxonomy" id="3900"/>
    <lineage>
        <taxon>Eukaryota</taxon>
        <taxon>Viridiplantae</taxon>
        <taxon>Streptophyta</taxon>
        <taxon>Embryophyta</taxon>
        <taxon>Tracheophyta</taxon>
        <taxon>Spermatophyta</taxon>
        <taxon>Magnoliopsida</taxon>
        <taxon>eudicotyledons</taxon>
        <taxon>Gunneridae</taxon>
        <taxon>Pentapetalae</taxon>
        <taxon>rosids</taxon>
        <taxon>fabids</taxon>
        <taxon>Fabales</taxon>
        <taxon>Fabaceae</taxon>
        <taxon>Papilionoideae</taxon>
        <taxon>50 kb inversion clade</taxon>
        <taxon>NPAAA clade</taxon>
        <taxon>Hologalegina</taxon>
        <taxon>IRL clade</taxon>
        <taxon>Trifolieae</taxon>
        <taxon>Trifolium</taxon>
    </lineage>
</organism>
<evidence type="ECO:0000313" key="2">
    <source>
        <dbReference type="Proteomes" id="UP000242715"/>
    </source>
</evidence>
<dbReference type="InterPro" id="IPR015422">
    <property type="entry name" value="PyrdxlP-dep_Trfase_small"/>
</dbReference>
<proteinExistence type="predicted"/>
<dbReference type="Proteomes" id="UP000242715">
    <property type="component" value="Unassembled WGS sequence"/>
</dbReference>
<name>A0A2Z6LPN4_TRISU</name>
<dbReference type="EMBL" id="DF973215">
    <property type="protein sequence ID" value="GAU20589.1"/>
    <property type="molecule type" value="Genomic_DNA"/>
</dbReference>
<dbReference type="OrthoDB" id="691673at2759"/>
<keyword evidence="2" id="KW-1185">Reference proteome</keyword>
<evidence type="ECO:0000313" key="1">
    <source>
        <dbReference type="EMBL" id="GAU20589.1"/>
    </source>
</evidence>
<dbReference type="Gene3D" id="3.90.1150.10">
    <property type="entry name" value="Aspartate Aminotransferase, domain 1"/>
    <property type="match status" value="1"/>
</dbReference>